<comment type="caution">
    <text evidence="1">The sequence shown here is derived from an EMBL/GenBank/DDBJ whole genome shotgun (WGS) entry which is preliminary data.</text>
</comment>
<dbReference type="Proteomes" id="UP001165590">
    <property type="component" value="Unassembled WGS sequence"/>
</dbReference>
<gene>
    <name evidence="1" type="ORF">K3769_04395</name>
</gene>
<evidence type="ECO:0000313" key="1">
    <source>
        <dbReference type="EMBL" id="MCX4232031.1"/>
    </source>
</evidence>
<sequence>MHDHPATLDEYSWPVCVTPRCGRQLWVAEAGRWACRPCEDVTAARIAELPGLFRQLDTTAALMRGARRPGGGSSGSRVPPIPPRLEVLALVGPGGVAARLQAIEDAWRQALGWPTPPTVEHRTTYPVHRGADGTMRLGQPQHGDRVYPHWRTQRPAVSVAKRVTFLANNLPWACERYESVGQDIDDLRRLHGECSAIDSDERKPGRVQIGNCPARYDDDSLCGQPLTATAASHRVRCGACGTRWETLGDWRQLRAAQEAVAAEEQQRQEGVAA</sequence>
<protein>
    <submittedName>
        <fullName evidence="1">Uncharacterized protein</fullName>
    </submittedName>
</protein>
<organism evidence="1 2">
    <name type="scientific">Streptomyces ortus</name>
    <dbReference type="NCBI Taxonomy" id="2867268"/>
    <lineage>
        <taxon>Bacteria</taxon>
        <taxon>Bacillati</taxon>
        <taxon>Actinomycetota</taxon>
        <taxon>Actinomycetes</taxon>
        <taxon>Kitasatosporales</taxon>
        <taxon>Streptomycetaceae</taxon>
        <taxon>Streptomyces</taxon>
    </lineage>
</organism>
<accession>A0ABT3UWT8</accession>
<proteinExistence type="predicted"/>
<reference evidence="1" key="1">
    <citation type="journal article" date="2022" name="bioRxiv">
        <title>Discovery and biosynthetic assessment of Streptomyces ortus sp nov. isolated from a deep-sea sponge.</title>
        <authorList>
            <person name="Williams S.E."/>
        </authorList>
    </citation>
    <scope>NUCLEOTIDE SEQUENCE</scope>
    <source>
        <strain evidence="1">A15ISP2-DRY2</strain>
    </source>
</reference>
<name>A0ABT3UWT8_9ACTN</name>
<dbReference type="EMBL" id="JAIFZO010000002">
    <property type="protein sequence ID" value="MCX4232031.1"/>
    <property type="molecule type" value="Genomic_DNA"/>
</dbReference>
<keyword evidence="2" id="KW-1185">Reference proteome</keyword>
<evidence type="ECO:0000313" key="2">
    <source>
        <dbReference type="Proteomes" id="UP001165590"/>
    </source>
</evidence>
<dbReference type="RefSeq" id="WP_267025134.1">
    <property type="nucleotide sequence ID" value="NZ_JAIFZO010000002.1"/>
</dbReference>